<feature type="active site" description="Nucleophile" evidence="8">
    <location>
        <position position="50"/>
    </location>
</feature>
<evidence type="ECO:0000256" key="6">
    <source>
        <dbReference type="ARBA" id="ARBA00023244"/>
    </source>
</evidence>
<protein>
    <recommendedName>
        <fullName evidence="3 8">Glutamyl-tRNA reductase</fullName>
        <shortName evidence="8">GluTR</shortName>
        <ecNumber evidence="3 8">1.2.1.70</ecNumber>
    </recommendedName>
</protein>
<dbReference type="NCBIfam" id="TIGR01035">
    <property type="entry name" value="hemA"/>
    <property type="match status" value="1"/>
</dbReference>
<proteinExistence type="inferred from homology"/>
<dbReference type="InterPro" id="IPR018214">
    <property type="entry name" value="GluRdtase_CS"/>
</dbReference>
<feature type="binding site" evidence="8">
    <location>
        <begin position="113"/>
        <end position="115"/>
    </location>
    <ligand>
        <name>substrate</name>
    </ligand>
</feature>
<dbReference type="InterPro" id="IPR015895">
    <property type="entry name" value="4pyrrol_synth_GluRdtase_N"/>
</dbReference>
<reference evidence="13 14" key="1">
    <citation type="journal article" date="2020" name="Int. J. Syst. Evol. Microbiol.">
        <title>Veillonella nakazawae sp. nov., an anaerobic gram-negative coccus isolated from the oral cavity of Japanese children.</title>
        <authorList>
            <person name="Mashima I."/>
            <person name="Theodorea C.F."/>
            <person name="Djais A.A."/>
            <person name="Kunihiro T."/>
            <person name="Kawamura Y."/>
            <person name="Otomo M."/>
            <person name="Saitoh M."/>
            <person name="Tamai R."/>
            <person name="Kiyoura Y."/>
        </authorList>
    </citation>
    <scope>NUCLEOTIDE SEQUENCE [LARGE SCALE GENOMIC DNA]</scope>
    <source>
        <strain evidence="13 14">T1-7</strain>
    </source>
</reference>
<dbReference type="InterPro" id="IPR000343">
    <property type="entry name" value="4pyrrol_synth_GluRdtase"/>
</dbReference>
<evidence type="ECO:0000256" key="3">
    <source>
        <dbReference type="ARBA" id="ARBA00012970"/>
    </source>
</evidence>
<evidence type="ECO:0000259" key="10">
    <source>
        <dbReference type="Pfam" id="PF00745"/>
    </source>
</evidence>
<dbReference type="EC" id="1.2.1.70" evidence="3 8"/>
<evidence type="ECO:0000259" key="12">
    <source>
        <dbReference type="Pfam" id="PF05201"/>
    </source>
</evidence>
<dbReference type="PANTHER" id="PTHR43013">
    <property type="entry name" value="GLUTAMYL-TRNA REDUCTASE"/>
    <property type="match status" value="1"/>
</dbReference>
<evidence type="ECO:0000313" key="13">
    <source>
        <dbReference type="EMBL" id="BBU34948.1"/>
    </source>
</evidence>
<evidence type="ECO:0000256" key="5">
    <source>
        <dbReference type="ARBA" id="ARBA00023002"/>
    </source>
</evidence>
<feature type="binding site" evidence="8">
    <location>
        <begin position="189"/>
        <end position="194"/>
    </location>
    <ligand>
        <name>NADP(+)</name>
        <dbReference type="ChEBI" id="CHEBI:58349"/>
    </ligand>
</feature>
<feature type="binding site" evidence="8">
    <location>
        <begin position="49"/>
        <end position="52"/>
    </location>
    <ligand>
        <name>substrate</name>
    </ligand>
</feature>
<accession>A0ABM7HD56</accession>
<dbReference type="InterPro" id="IPR015896">
    <property type="entry name" value="4pyrrol_synth_GluRdtase_dimer"/>
</dbReference>
<dbReference type="HAMAP" id="MF_00087">
    <property type="entry name" value="Glu_tRNA_reductase"/>
    <property type="match status" value="1"/>
</dbReference>
<dbReference type="SUPFAM" id="SSF69075">
    <property type="entry name" value="Glutamyl tRNA-reductase dimerization domain"/>
    <property type="match status" value="1"/>
</dbReference>
<comment type="subunit">
    <text evidence="8">Homodimer.</text>
</comment>
<dbReference type="EMBL" id="AP022321">
    <property type="protein sequence ID" value="BBU34948.1"/>
    <property type="molecule type" value="Genomic_DNA"/>
</dbReference>
<dbReference type="Proteomes" id="UP000509249">
    <property type="component" value="Chromosome"/>
</dbReference>
<dbReference type="InterPro" id="IPR006151">
    <property type="entry name" value="Shikm_DH/Glu-tRNA_Rdtase"/>
</dbReference>
<dbReference type="Gene3D" id="3.40.50.720">
    <property type="entry name" value="NAD(P)-binding Rossmann-like Domain"/>
    <property type="match status" value="1"/>
</dbReference>
<dbReference type="PROSITE" id="PS00747">
    <property type="entry name" value="GLUTR"/>
    <property type="match status" value="1"/>
</dbReference>
<dbReference type="InterPro" id="IPR036453">
    <property type="entry name" value="GluRdtase_dimer_dom_sf"/>
</dbReference>
<evidence type="ECO:0000256" key="7">
    <source>
        <dbReference type="ARBA" id="ARBA00047464"/>
    </source>
</evidence>
<comment type="domain">
    <text evidence="8">Possesses an unusual extended V-shaped dimeric structure with each monomer consisting of three distinct domains arranged along a curved 'spinal' alpha-helix. The N-terminal catalytic domain specifically recognizes the glutamate moiety of the substrate. The second domain is the NADPH-binding domain, and the third C-terminal domain is responsible for dimerization.</text>
</comment>
<dbReference type="PANTHER" id="PTHR43013:SF1">
    <property type="entry name" value="GLUTAMYL-TRNA REDUCTASE"/>
    <property type="match status" value="1"/>
</dbReference>
<name>A0ABM7HD56_9FIRM</name>
<evidence type="ECO:0000256" key="9">
    <source>
        <dbReference type="RuleBase" id="RU000584"/>
    </source>
</evidence>
<dbReference type="Pfam" id="PF05201">
    <property type="entry name" value="GlutR_N"/>
    <property type="match status" value="1"/>
</dbReference>
<dbReference type="CDD" id="cd05213">
    <property type="entry name" value="NAD_bind_Glutamyl_tRNA_reduct"/>
    <property type="match status" value="1"/>
</dbReference>
<feature type="domain" description="Quinate/shikimate 5-dehydrogenase/glutamyl-tRNA reductase" evidence="11">
    <location>
        <begin position="171"/>
        <end position="306"/>
    </location>
</feature>
<feature type="domain" description="Tetrapyrrole biosynthesis glutamyl-tRNA reductase dimerisation" evidence="10">
    <location>
        <begin position="320"/>
        <end position="419"/>
    </location>
</feature>
<evidence type="ECO:0000256" key="2">
    <source>
        <dbReference type="ARBA" id="ARBA00005916"/>
    </source>
</evidence>
<dbReference type="InterPro" id="IPR036291">
    <property type="entry name" value="NAD(P)-bd_dom_sf"/>
</dbReference>
<comment type="catalytic activity">
    <reaction evidence="7 8 9">
        <text>(S)-4-amino-5-oxopentanoate + tRNA(Glu) + NADP(+) = L-glutamyl-tRNA(Glu) + NADPH + H(+)</text>
        <dbReference type="Rhea" id="RHEA:12344"/>
        <dbReference type="Rhea" id="RHEA-COMP:9663"/>
        <dbReference type="Rhea" id="RHEA-COMP:9680"/>
        <dbReference type="ChEBI" id="CHEBI:15378"/>
        <dbReference type="ChEBI" id="CHEBI:57501"/>
        <dbReference type="ChEBI" id="CHEBI:57783"/>
        <dbReference type="ChEBI" id="CHEBI:58349"/>
        <dbReference type="ChEBI" id="CHEBI:78442"/>
        <dbReference type="ChEBI" id="CHEBI:78520"/>
        <dbReference type="EC" id="1.2.1.70"/>
    </reaction>
</comment>
<keyword evidence="5 8" id="KW-0560">Oxidoreductase</keyword>
<evidence type="ECO:0000259" key="11">
    <source>
        <dbReference type="Pfam" id="PF01488"/>
    </source>
</evidence>
<gene>
    <name evidence="8 13" type="primary">hemA</name>
    <name evidence="13" type="ORF">VEIT17_13940</name>
</gene>
<evidence type="ECO:0000313" key="14">
    <source>
        <dbReference type="Proteomes" id="UP000509249"/>
    </source>
</evidence>
<evidence type="ECO:0000256" key="8">
    <source>
        <dbReference type="HAMAP-Rule" id="MF_00087"/>
    </source>
</evidence>
<dbReference type="InterPro" id="IPR036343">
    <property type="entry name" value="GluRdtase_N_sf"/>
</dbReference>
<feature type="binding site" evidence="8">
    <location>
        <position position="108"/>
    </location>
    <ligand>
        <name>substrate</name>
    </ligand>
</feature>
<evidence type="ECO:0000256" key="1">
    <source>
        <dbReference type="ARBA" id="ARBA00005059"/>
    </source>
</evidence>
<sequence>MKLVVLGLNHRSAAVAVRERFSFDKDEVASALNRLYEFDCVAECVILSTCNRTEIYAALEGVEFPKEYMLAVLKDLKGADHIDEDAFFYYEGRDCIEHLFRVSASLDSLVLGEGQILSQLKGAYIQAYSAGCTGTIFNILFQRAISVGKKVRTNTGIANTPVSVSYTAVNLAEDSLDKPLSEATVLILGAGTMSELTATHLQAKGVKTIFVSNRTFTKAEALAERFNGKAVKLDHFVDYAKDADILITSTGAPHYIITEREAKKITSLRKGEPIVMIDIAVPRDIDPGVADMEGIYLFNIDSLESVVEENKAQREEEARRAEPIIHDAIEELLDKLSYLTVRPMMALLTEKAERIRRRELHRALAKLPDISDKERRIMDSMSRMIIRKMLREPMIHFNEIAGTEEEGLYWDLFKDMFNLEKEG</sequence>
<dbReference type="PIRSF" id="PIRSF000445">
    <property type="entry name" value="4pyrrol_synth_GluRdtase"/>
    <property type="match status" value="1"/>
</dbReference>
<dbReference type="SUPFAM" id="SSF69742">
    <property type="entry name" value="Glutamyl tRNA-reductase catalytic, N-terminal domain"/>
    <property type="match status" value="1"/>
</dbReference>
<dbReference type="SUPFAM" id="SSF51735">
    <property type="entry name" value="NAD(P)-binding Rossmann-fold domains"/>
    <property type="match status" value="1"/>
</dbReference>
<feature type="site" description="Important for activity" evidence="8">
    <location>
        <position position="98"/>
    </location>
</feature>
<feature type="domain" description="Glutamyl-tRNA reductase N-terminal" evidence="12">
    <location>
        <begin position="6"/>
        <end position="155"/>
    </location>
</feature>
<organism evidence="13 14">
    <name type="scientific">Veillonella nakazawae</name>
    <dbReference type="NCBI Taxonomy" id="2682456"/>
    <lineage>
        <taxon>Bacteria</taxon>
        <taxon>Bacillati</taxon>
        <taxon>Bacillota</taxon>
        <taxon>Negativicutes</taxon>
        <taxon>Veillonellales</taxon>
        <taxon>Veillonellaceae</taxon>
        <taxon>Veillonella</taxon>
    </lineage>
</organism>
<comment type="similarity">
    <text evidence="2 8 9">Belongs to the glutamyl-tRNA reductase family.</text>
</comment>
<keyword evidence="14" id="KW-1185">Reference proteome</keyword>
<comment type="pathway">
    <text evidence="1 8 9">Porphyrin-containing compound metabolism; protoporphyrin-IX biosynthesis; 5-aminolevulinate from L-glutamyl-tRNA(Glu): step 1/2.</text>
</comment>
<keyword evidence="4 8" id="KW-0521">NADP</keyword>
<evidence type="ECO:0000256" key="4">
    <source>
        <dbReference type="ARBA" id="ARBA00022857"/>
    </source>
</evidence>
<comment type="miscellaneous">
    <text evidence="8">During catalysis, the active site Cys acts as a nucleophile attacking the alpha-carbonyl group of tRNA-bound glutamate with the formation of a thioester intermediate between enzyme and glutamate, and the concomitant release of tRNA(Glu). The thioester intermediate is finally reduced by direct hydride transfer from NADPH, to form the product GSA.</text>
</comment>
<dbReference type="RefSeq" id="WP_060924542.1">
    <property type="nucleotide sequence ID" value="NZ_AP022321.1"/>
</dbReference>
<comment type="function">
    <text evidence="8">Catalyzes the NADPH-dependent reduction of glutamyl-tRNA(Glu) to glutamate 1-semialdehyde (GSA).</text>
</comment>
<feature type="binding site" evidence="8">
    <location>
        <position position="119"/>
    </location>
    <ligand>
        <name>substrate</name>
    </ligand>
</feature>
<dbReference type="Pfam" id="PF01488">
    <property type="entry name" value="Shikimate_DH"/>
    <property type="match status" value="1"/>
</dbReference>
<dbReference type="Pfam" id="PF00745">
    <property type="entry name" value="GlutR_dimer"/>
    <property type="match status" value="1"/>
</dbReference>
<keyword evidence="6 8" id="KW-0627">Porphyrin biosynthesis</keyword>
<dbReference type="Gene3D" id="3.30.460.30">
    <property type="entry name" value="Glutamyl-tRNA reductase, N-terminal domain"/>
    <property type="match status" value="1"/>
</dbReference>